<comment type="similarity">
    <text evidence="1">Belongs to the glycosyltransferase 2 family.</text>
</comment>
<evidence type="ECO:0000259" key="4">
    <source>
        <dbReference type="Pfam" id="PF00535"/>
    </source>
</evidence>
<dbReference type="PATRIC" id="fig|879567.3.peg.1009"/>
<keyword evidence="6" id="KW-1185">Reference proteome</keyword>
<keyword evidence="2" id="KW-0328">Glycosyltransferase</keyword>
<dbReference type="PANTHER" id="PTHR43179">
    <property type="entry name" value="RHAMNOSYLTRANSFERASE WBBL"/>
    <property type="match status" value="1"/>
</dbReference>
<dbReference type="EMBL" id="FO203427">
    <property type="protein sequence ID" value="CCH48217.1"/>
    <property type="molecule type" value="Genomic_DNA"/>
</dbReference>
<dbReference type="eggNOG" id="COG1216">
    <property type="taxonomic scope" value="Bacteria"/>
</dbReference>
<gene>
    <name evidence="5" type="ordered locus">BN4_10980</name>
</gene>
<sequence length="542" mass="59890">MNPSFDLTSLPHDLRRHLLLGFSGRLHLQSATGSALAGNWENSPIIASIAQDLFLAAWGENPFDGNCVAGLASHLESLPPVSPVLLPVIRAVLSHWHPEVTPEARIAMSADVRTQMDFLRNRLVKTPQNLFWWHHLYEFVRINSQWEFLVEMISSTIPRSELASLFAYAKANAMLALGEVLPAAGMYRENLNTLPLPVVKERLITAWLRSGKEEKALGLLERCVAERPWNVSLWLRLHDHLAGSAKNVARLPGRVTVLGYSWNKADDLVTTLDSLLSSKGAVESDIRVCLLDNGSSDTTSDVINHFIEKFGPERASSVALPVNVGAPAARNWLMHLPEVQVSDFVAYIDDDIALPGDWLGRLGEAVKQYPDAGVWGCKVVDFNGPARMQCGEHNLAPSPGHRQEALMGTLMLQDADFGQADYIRPCASVTGCVHLFRTQRLLETGDFDLRFSPTQYDDLERDLRMVLAGGYAVYTGFLSIAHKRKSGAQSELGGGESAGATANLRKLMTKYEPEEFEKMARDMDKVLLADLLAKQAQVGYRS</sequence>
<dbReference type="InterPro" id="IPR029044">
    <property type="entry name" value="Nucleotide-diphossugar_trans"/>
</dbReference>
<dbReference type="Gene3D" id="3.90.550.10">
    <property type="entry name" value="Spore Coat Polysaccharide Biosynthesis Protein SpsA, Chain A"/>
    <property type="match status" value="1"/>
</dbReference>
<keyword evidence="3 5" id="KW-0808">Transferase</keyword>
<dbReference type="CDD" id="cd00761">
    <property type="entry name" value="Glyco_tranf_GTA_type"/>
    <property type="match status" value="1"/>
</dbReference>
<evidence type="ECO:0000313" key="5">
    <source>
        <dbReference type="EMBL" id="CCH48217.1"/>
    </source>
</evidence>
<dbReference type="HOGENOM" id="CLU_023729_0_0_7"/>
<dbReference type="Pfam" id="PF00535">
    <property type="entry name" value="Glycos_transf_2"/>
    <property type="match status" value="1"/>
</dbReference>
<evidence type="ECO:0000256" key="1">
    <source>
        <dbReference type="ARBA" id="ARBA00006739"/>
    </source>
</evidence>
<evidence type="ECO:0000313" key="6">
    <source>
        <dbReference type="Proteomes" id="UP000011724"/>
    </source>
</evidence>
<dbReference type="SUPFAM" id="SSF53448">
    <property type="entry name" value="Nucleotide-diphospho-sugar transferases"/>
    <property type="match status" value="1"/>
</dbReference>
<protein>
    <submittedName>
        <fullName evidence="5">Glycosyl transferase family 2</fullName>
    </submittedName>
</protein>
<dbReference type="Proteomes" id="UP000011724">
    <property type="component" value="Chromosome"/>
</dbReference>
<dbReference type="InterPro" id="IPR001173">
    <property type="entry name" value="Glyco_trans_2-like"/>
</dbReference>
<reference evidence="6" key="2">
    <citation type="journal article" date="2013" name="Stand. Genomic Sci.">
        <title>Complete genome sequence of Desulfocapsa sulfexigens, a marine deltaproteobacterium specialized in disproportionating inorganic sulfur compounds.</title>
        <authorList>
            <person name="Finster K.W."/>
            <person name="Kjeldsen K.U."/>
            <person name="Kube M."/>
            <person name="Reinhardt R."/>
            <person name="Mussmann M."/>
            <person name="Amann R."/>
            <person name="Schreiber L."/>
        </authorList>
    </citation>
    <scope>NUCLEOTIDE SEQUENCE [LARGE SCALE GENOMIC DNA]</scope>
    <source>
        <strain evidence="6">DSM 10523 / SB164P1</strain>
    </source>
</reference>
<dbReference type="RefSeq" id="WP_015414268.1">
    <property type="nucleotide sequence ID" value="NC_020409.1"/>
</dbReference>
<evidence type="ECO:0000256" key="3">
    <source>
        <dbReference type="ARBA" id="ARBA00022679"/>
    </source>
</evidence>
<dbReference type="STRING" id="1322246.BN4_10980"/>
<proteinExistence type="inferred from homology"/>
<evidence type="ECO:0000256" key="2">
    <source>
        <dbReference type="ARBA" id="ARBA00022676"/>
    </source>
</evidence>
<feature type="domain" description="Glycosyltransferase 2-like" evidence="4">
    <location>
        <begin position="262"/>
        <end position="393"/>
    </location>
</feature>
<dbReference type="KEGG" id="dpi:BN4_10980"/>
<accession>M1WRB6</accession>
<reference evidence="5 6" key="1">
    <citation type="journal article" date="2013" name="PLoS ONE">
        <title>The first genomic and proteomic characterization of a deep-sea sulfate reducer: insights into the piezophilic lifestyle of Desulfovibrio piezophilus.</title>
        <authorList>
            <person name="Pradel N."/>
            <person name="Ji B."/>
            <person name="Gimenez G."/>
            <person name="Talla E."/>
            <person name="Lenoble P."/>
            <person name="Garel M."/>
            <person name="Tamburini C."/>
            <person name="Fourquet P."/>
            <person name="Lebrun R."/>
            <person name="Bertin P."/>
            <person name="Denis Y."/>
            <person name="Pophillat M."/>
            <person name="Barbe V."/>
            <person name="Ollivier B."/>
            <person name="Dolla A."/>
        </authorList>
    </citation>
    <scope>NUCLEOTIDE SEQUENCE [LARGE SCALE GENOMIC DNA]</scope>
    <source>
        <strain evidence="6">DSM 10523 / SB164P1</strain>
    </source>
</reference>
<name>M1WRB6_PSEP2</name>
<dbReference type="GO" id="GO:0016757">
    <property type="term" value="F:glycosyltransferase activity"/>
    <property type="evidence" value="ECO:0007669"/>
    <property type="project" value="UniProtKB-KW"/>
</dbReference>
<dbReference type="InterPro" id="IPR011990">
    <property type="entry name" value="TPR-like_helical_dom_sf"/>
</dbReference>
<dbReference type="OrthoDB" id="5443808at2"/>
<organism evidence="5 6">
    <name type="scientific">Pseudodesulfovibrio piezophilus (strain DSM 21447 / JCM 15486 / C1TLV30)</name>
    <name type="common">Desulfovibrio piezophilus</name>
    <dbReference type="NCBI Taxonomy" id="1322246"/>
    <lineage>
        <taxon>Bacteria</taxon>
        <taxon>Pseudomonadati</taxon>
        <taxon>Thermodesulfobacteriota</taxon>
        <taxon>Desulfovibrionia</taxon>
        <taxon>Desulfovibrionales</taxon>
        <taxon>Desulfovibrionaceae</taxon>
    </lineage>
</organism>
<dbReference type="AlphaFoldDB" id="M1WRB6"/>
<dbReference type="BioCyc" id="DPIE1322246:BN4_RS04980-MONOMER"/>
<dbReference type="SUPFAM" id="SSF48452">
    <property type="entry name" value="TPR-like"/>
    <property type="match status" value="1"/>
</dbReference>
<dbReference type="PANTHER" id="PTHR43179:SF12">
    <property type="entry name" value="GALACTOFURANOSYLTRANSFERASE GLFT2"/>
    <property type="match status" value="1"/>
</dbReference>